<gene>
    <name evidence="1" type="ORF">GCM10017161_40400</name>
</gene>
<organism evidence="1 2">
    <name type="scientific">Thalassotalea marina</name>
    <dbReference type="NCBI Taxonomy" id="1673741"/>
    <lineage>
        <taxon>Bacteria</taxon>
        <taxon>Pseudomonadati</taxon>
        <taxon>Pseudomonadota</taxon>
        <taxon>Gammaproteobacteria</taxon>
        <taxon>Alteromonadales</taxon>
        <taxon>Colwelliaceae</taxon>
        <taxon>Thalassotalea</taxon>
    </lineage>
</organism>
<reference evidence="1" key="2">
    <citation type="submission" date="2020-09" db="EMBL/GenBank/DDBJ databases">
        <authorList>
            <person name="Sun Q."/>
            <person name="Kim S."/>
        </authorList>
    </citation>
    <scope>NUCLEOTIDE SEQUENCE</scope>
    <source>
        <strain evidence="1">KCTC 42731</strain>
    </source>
</reference>
<name>A0A919BPZ0_9GAMM</name>
<evidence type="ECO:0000313" key="1">
    <source>
        <dbReference type="EMBL" id="GHG06628.1"/>
    </source>
</evidence>
<dbReference type="EMBL" id="BNCK01000013">
    <property type="protein sequence ID" value="GHG06628.1"/>
    <property type="molecule type" value="Genomic_DNA"/>
</dbReference>
<accession>A0A919BPZ0</accession>
<proteinExistence type="predicted"/>
<dbReference type="Proteomes" id="UP000623842">
    <property type="component" value="Unassembled WGS sequence"/>
</dbReference>
<keyword evidence="2" id="KW-1185">Reference proteome</keyword>
<reference evidence="1" key="1">
    <citation type="journal article" date="2014" name="Int. J. Syst. Evol. Microbiol.">
        <title>Complete genome sequence of Corynebacterium casei LMG S-19264T (=DSM 44701T), isolated from a smear-ripened cheese.</title>
        <authorList>
            <consortium name="US DOE Joint Genome Institute (JGI-PGF)"/>
            <person name="Walter F."/>
            <person name="Albersmeier A."/>
            <person name="Kalinowski J."/>
            <person name="Ruckert C."/>
        </authorList>
    </citation>
    <scope>NUCLEOTIDE SEQUENCE</scope>
    <source>
        <strain evidence="1">KCTC 42731</strain>
    </source>
</reference>
<comment type="caution">
    <text evidence="1">The sequence shown here is derived from an EMBL/GenBank/DDBJ whole genome shotgun (WGS) entry which is preliminary data.</text>
</comment>
<sequence>MRKYHDHLAIGINWTEQELEEAEFEGGNFESFKRSAWMMYEIARERVNFIGWPIEIAGVNIDDLQYLVPEPFIFDGVEFPCLDDAISHYSRTFGLHKKYLSQVLSFMGKEQFAKAVRFCRLQIGATPSERKLALLALNQK</sequence>
<protein>
    <submittedName>
        <fullName evidence="1">Uncharacterized protein</fullName>
    </submittedName>
</protein>
<evidence type="ECO:0000313" key="2">
    <source>
        <dbReference type="Proteomes" id="UP000623842"/>
    </source>
</evidence>
<dbReference type="AlphaFoldDB" id="A0A919BPZ0"/>